<evidence type="ECO:0000313" key="2">
    <source>
        <dbReference type="EMBL" id="NMM97453.1"/>
    </source>
</evidence>
<proteinExistence type="predicted"/>
<dbReference type="EMBL" id="JAAIIG010000001">
    <property type="protein sequence ID" value="NMM97453.1"/>
    <property type="molecule type" value="Genomic_DNA"/>
</dbReference>
<dbReference type="Pfam" id="PF07819">
    <property type="entry name" value="PGAP1"/>
    <property type="match status" value="1"/>
</dbReference>
<evidence type="ECO:0000313" key="3">
    <source>
        <dbReference type="Proteomes" id="UP000543419"/>
    </source>
</evidence>
<reference evidence="2 3" key="1">
    <citation type="submission" date="2020-02" db="EMBL/GenBank/DDBJ databases">
        <title>Characterization of phylogenetic diversity of novel bifidobacterial species isolated in Czech ZOOs.</title>
        <authorList>
            <person name="Lugli G.A."/>
            <person name="Vera N.B."/>
            <person name="Ventura M."/>
        </authorList>
    </citation>
    <scope>NUCLEOTIDE SEQUENCE [LARGE SCALE GENOMIC DNA]</scope>
    <source>
        <strain evidence="2 3">DSM 109959</strain>
    </source>
</reference>
<dbReference type="Gene3D" id="3.40.50.1820">
    <property type="entry name" value="alpha/beta hydrolase"/>
    <property type="match status" value="1"/>
</dbReference>
<sequence length="536" mass="56737">MNEQNDWWQVESSVYGGVGYAPAQVAEYTALAKALDDEADGFAALSSAWGSVALQLQSHRNSAPMCATLISGNPSMTIPGHETLDYATLGERCHMHATACQQLCDDLYATANLLIRAHSLYSETELANRRAFTELLQAGIQAAPVHGLIGLGAVATGGLLAGWGIDGKPDPSWMSTFTSPLQEGAISGIGALVGGVPIGKGVAHTDEVNKGAGKIASVSGPVKDIMQGNHLTVREVTTDVDVVRASGTVSESMENLRRLAEERLGKVDLGSGLEYGTIAIQRYERGDGTNAWLVTIPGTDGQPDSPFGWEQNVELMSSDQERRRRADSARMVVEAMQQAGIGADEPVAMVGHSQGGIVAATIASDWADDYTIEHVVTAGSPVANHPIPSSTWVTSVEIDDEFVAALDGAANPSTDNWLTVSGHVSPAPAPTESTVDEDGACTPGATRIYGLTPYDAAPVAGDATDGKEISHWLKYHQAAYHNALDIGSPAVERHEQHFQDTIRGELKETRYFEGRMTSTAILAPDSLSSEIQSFAD</sequence>
<gene>
    <name evidence="2" type="ORF">G1C97_0402</name>
</gene>
<accession>A0A7Y0EWR0</accession>
<protein>
    <recommendedName>
        <fullName evidence="1">GPI inositol-deacylase PGAP1-like alpha/beta domain-containing protein</fullName>
    </recommendedName>
</protein>
<name>A0A7Y0EWR0_9BIFI</name>
<organism evidence="2 3">
    <name type="scientific">Bifidobacterium olomucense</name>
    <dbReference type="NCBI Taxonomy" id="2675324"/>
    <lineage>
        <taxon>Bacteria</taxon>
        <taxon>Bacillati</taxon>
        <taxon>Actinomycetota</taxon>
        <taxon>Actinomycetes</taxon>
        <taxon>Bifidobacteriales</taxon>
        <taxon>Bifidobacteriaceae</taxon>
        <taxon>Bifidobacterium</taxon>
    </lineage>
</organism>
<comment type="caution">
    <text evidence="2">The sequence shown here is derived from an EMBL/GenBank/DDBJ whole genome shotgun (WGS) entry which is preliminary data.</text>
</comment>
<dbReference type="InterPro" id="IPR012908">
    <property type="entry name" value="PGAP1-ab_dom-like"/>
</dbReference>
<dbReference type="SUPFAM" id="SSF53474">
    <property type="entry name" value="alpha/beta-Hydrolases"/>
    <property type="match status" value="1"/>
</dbReference>
<dbReference type="InterPro" id="IPR029058">
    <property type="entry name" value="AB_hydrolase_fold"/>
</dbReference>
<feature type="domain" description="GPI inositol-deacylase PGAP1-like alpha/beta" evidence="1">
    <location>
        <begin position="342"/>
        <end position="391"/>
    </location>
</feature>
<keyword evidence="3" id="KW-1185">Reference proteome</keyword>
<dbReference type="AlphaFoldDB" id="A0A7Y0EWR0"/>
<dbReference type="Proteomes" id="UP000543419">
    <property type="component" value="Unassembled WGS sequence"/>
</dbReference>
<evidence type="ECO:0000259" key="1">
    <source>
        <dbReference type="Pfam" id="PF07819"/>
    </source>
</evidence>
<dbReference type="RefSeq" id="WP_169240263.1">
    <property type="nucleotide sequence ID" value="NZ_JAAIIG010000001.1"/>
</dbReference>
<dbReference type="GO" id="GO:0016788">
    <property type="term" value="F:hydrolase activity, acting on ester bonds"/>
    <property type="evidence" value="ECO:0007669"/>
    <property type="project" value="InterPro"/>
</dbReference>